<dbReference type="GO" id="GO:0030479">
    <property type="term" value="C:actin cortical patch"/>
    <property type="evidence" value="ECO:0007669"/>
    <property type="project" value="TreeGrafter"/>
</dbReference>
<dbReference type="PANTHER" id="PTHR28208:SF3">
    <property type="entry name" value="PHOSPHATIDATE PHOSPHATASE APP1"/>
    <property type="match status" value="1"/>
</dbReference>
<dbReference type="Pfam" id="PF09949">
    <property type="entry name" value="APP1_cat"/>
    <property type="match status" value="1"/>
</dbReference>
<dbReference type="InterPro" id="IPR052935">
    <property type="entry name" value="Mg2+_PAP"/>
</dbReference>
<protein>
    <recommendedName>
        <fullName evidence="2">Phosphatidate phosphatase APP1 catalytic domain-containing protein</fullName>
    </recommendedName>
</protein>
<evidence type="ECO:0000313" key="4">
    <source>
        <dbReference type="Proteomes" id="UP000838763"/>
    </source>
</evidence>
<feature type="compositionally biased region" description="Polar residues" evidence="1">
    <location>
        <begin position="741"/>
        <end position="752"/>
    </location>
</feature>
<proteinExistence type="predicted"/>
<dbReference type="InterPro" id="IPR019236">
    <property type="entry name" value="APP1_cat"/>
</dbReference>
<name>A0A9P1MCP3_9PEZI</name>
<accession>A0A9P1MCP3</accession>
<reference evidence="3" key="1">
    <citation type="submission" date="2022-11" db="EMBL/GenBank/DDBJ databases">
        <authorList>
            <person name="Scott C."/>
            <person name="Bruce N."/>
        </authorList>
    </citation>
    <scope>NUCLEOTIDE SEQUENCE</scope>
</reference>
<comment type="caution">
    <text evidence="3">The sequence shown here is derived from an EMBL/GenBank/DDBJ whole genome shotgun (WGS) entry which is preliminary data.</text>
</comment>
<feature type="region of interest" description="Disordered" evidence="1">
    <location>
        <begin position="585"/>
        <end position="752"/>
    </location>
</feature>
<feature type="compositionally biased region" description="Polar residues" evidence="1">
    <location>
        <begin position="604"/>
        <end position="621"/>
    </location>
</feature>
<dbReference type="PIRSF" id="PIRSF037464">
    <property type="entry name" value="UCP037464_APP1"/>
    <property type="match status" value="1"/>
</dbReference>
<dbReference type="Proteomes" id="UP000838763">
    <property type="component" value="Unassembled WGS sequence"/>
</dbReference>
<dbReference type="GO" id="GO:0008195">
    <property type="term" value="F:phosphatidate phosphatase activity"/>
    <property type="evidence" value="ECO:0007669"/>
    <property type="project" value="InterPro"/>
</dbReference>
<feature type="compositionally biased region" description="Polar residues" evidence="1">
    <location>
        <begin position="296"/>
        <end position="305"/>
    </location>
</feature>
<dbReference type="InterPro" id="IPR017210">
    <property type="entry name" value="APP1"/>
</dbReference>
<gene>
    <name evidence="3" type="ORF">PPNO1_LOCUS7662</name>
</gene>
<feature type="compositionally biased region" description="Basic and acidic residues" evidence="1">
    <location>
        <begin position="669"/>
        <end position="678"/>
    </location>
</feature>
<evidence type="ECO:0000313" key="3">
    <source>
        <dbReference type="EMBL" id="CAI4218065.1"/>
    </source>
</evidence>
<organism evidence="3 4">
    <name type="scientific">Parascedosporium putredinis</name>
    <dbReference type="NCBI Taxonomy" id="1442378"/>
    <lineage>
        <taxon>Eukaryota</taxon>
        <taxon>Fungi</taxon>
        <taxon>Dikarya</taxon>
        <taxon>Ascomycota</taxon>
        <taxon>Pezizomycotina</taxon>
        <taxon>Sordariomycetes</taxon>
        <taxon>Hypocreomycetidae</taxon>
        <taxon>Microascales</taxon>
        <taxon>Microascaceae</taxon>
        <taxon>Parascedosporium</taxon>
    </lineage>
</organism>
<feature type="domain" description="Phosphatidate phosphatase APP1 catalytic" evidence="2">
    <location>
        <begin position="411"/>
        <end position="560"/>
    </location>
</feature>
<evidence type="ECO:0000259" key="2">
    <source>
        <dbReference type="Pfam" id="PF09949"/>
    </source>
</evidence>
<dbReference type="OrthoDB" id="10259843at2759"/>
<dbReference type="EMBL" id="CALLCH030000017">
    <property type="protein sequence ID" value="CAI4218065.1"/>
    <property type="molecule type" value="Genomic_DNA"/>
</dbReference>
<feature type="region of interest" description="Disordered" evidence="1">
    <location>
        <begin position="266"/>
        <end position="320"/>
    </location>
</feature>
<dbReference type="AlphaFoldDB" id="A0A9P1MCP3"/>
<sequence>MRRELLRYLFPSALRTRYQERVLLFHLDTLPKFKHRAQSRIHNFLLSRYRRRLDGKPGVLDLVRRQGARFAFAPRRAAKPRGVGHIGQDKMLPASSSAGASAVSEIRESYAQTRTAAFDPFEHERQSIPGAFPDARVTVQGTDQMILFPTYAKRHVKTDLHSPRHRLLMGRRGMRDDDYWDTGWEREWDKDAIVDVDVRGWLYSPHKGPLTRKNRIMLGLARQLSGIPRIDAQQGGGAAGDDSGALASHEDLRVQEKIALEAAKIEQRGQEEGKAASQGQYTEDPDKPYRPGPNSLGGNSRSTTPVGLAPPQRPATASSAGMDLTEAELATANINLAARIAPFLTVPFTQIPITIFFYNESCSQSRTVMTNASGQFNIRAALPFVPTHVRVLANERLSTIQEVQVTESAGVSVISDIDDTIKRSNISAGAREIFRNTFIRDLPGLTVDGVREWYNKMHAMGVGIHYCSNSPWQLFPVLATFFKISGLPPGSMHLKAYNGMLQGIFEPVAERKKPTLERILADFPERKFILVGDSGEADLEVYTELAVAHPGRVLAIFIRDVTTPDHPDFFDSSIAAGILRAEKDKLKAKPGPSPRPAKPAALRSGSSESRASTLQEDSSQTSKRSSPAPPPPPPRSRKPVGAPSDGNPRHPFLSRNIRTTLRLGQGIDSIRETRKERLMALTGPQRDKRLLPPPRRTGTGSSVQSIRAGPDYITPRDNRTPPASTPRMSGTPPNGPAATASEWNSQGQQQGNATVNKKLELWRRRLARAQEILDDQGVQLYTWKRGYDVMDEATGIIRRALEEGRSKPRSR</sequence>
<keyword evidence="4" id="KW-1185">Reference proteome</keyword>
<evidence type="ECO:0000256" key="1">
    <source>
        <dbReference type="SAM" id="MobiDB-lite"/>
    </source>
</evidence>
<dbReference type="PANTHER" id="PTHR28208">
    <property type="entry name" value="PHOSPHATIDATE PHOSPHATASE APP1"/>
    <property type="match status" value="1"/>
</dbReference>